<gene>
    <name evidence="8" type="ORF">SIL87_20135</name>
</gene>
<dbReference type="InterPro" id="IPR003594">
    <property type="entry name" value="HATPase_dom"/>
</dbReference>
<keyword evidence="6" id="KW-0902">Two-component regulatory system</keyword>
<organism evidence="8 9">
    <name type="scientific">Acidiphilium acidophilum</name>
    <name type="common">Thiobacillus acidophilus</name>
    <dbReference type="NCBI Taxonomy" id="76588"/>
    <lineage>
        <taxon>Bacteria</taxon>
        <taxon>Pseudomonadati</taxon>
        <taxon>Pseudomonadota</taxon>
        <taxon>Alphaproteobacteria</taxon>
        <taxon>Acetobacterales</taxon>
        <taxon>Acidocellaceae</taxon>
        <taxon>Acidiphilium</taxon>
    </lineage>
</organism>
<dbReference type="PANTHER" id="PTHR43711">
    <property type="entry name" value="TWO-COMPONENT HISTIDINE KINASE"/>
    <property type="match status" value="1"/>
</dbReference>
<dbReference type="PRINTS" id="PR00344">
    <property type="entry name" value="BCTRLSENSOR"/>
</dbReference>
<evidence type="ECO:0000313" key="8">
    <source>
        <dbReference type="EMBL" id="MDX5933063.1"/>
    </source>
</evidence>
<feature type="domain" description="Histidine kinase" evidence="7">
    <location>
        <begin position="1"/>
        <end position="151"/>
    </location>
</feature>
<name>A0AAW9DXR6_ACIAO</name>
<dbReference type="EC" id="2.7.13.3" evidence="2"/>
<dbReference type="Pfam" id="PF02518">
    <property type="entry name" value="HATPase_c"/>
    <property type="match status" value="1"/>
</dbReference>
<evidence type="ECO:0000256" key="3">
    <source>
        <dbReference type="ARBA" id="ARBA00022553"/>
    </source>
</evidence>
<dbReference type="InterPro" id="IPR005467">
    <property type="entry name" value="His_kinase_dom"/>
</dbReference>
<dbReference type="GO" id="GO:0000160">
    <property type="term" value="P:phosphorelay signal transduction system"/>
    <property type="evidence" value="ECO:0007669"/>
    <property type="project" value="UniProtKB-KW"/>
</dbReference>
<proteinExistence type="predicted"/>
<evidence type="ECO:0000256" key="6">
    <source>
        <dbReference type="ARBA" id="ARBA00023012"/>
    </source>
</evidence>
<reference evidence="8 9" key="1">
    <citation type="submission" date="2023-11" db="EMBL/GenBank/DDBJ databases">
        <title>MicrobeMod: A computational toolkit for identifying prokaryotic methylation and restriction-modification with nanopore sequencing.</title>
        <authorList>
            <person name="Crits-Christoph A."/>
            <person name="Kang S.C."/>
            <person name="Lee H."/>
            <person name="Ostrov N."/>
        </authorList>
    </citation>
    <scope>NUCLEOTIDE SEQUENCE [LARGE SCALE GENOMIC DNA]</scope>
    <source>
        <strain evidence="8 9">DSMZ 700</strain>
    </source>
</reference>
<dbReference type="Gene3D" id="3.30.565.10">
    <property type="entry name" value="Histidine kinase-like ATPase, C-terminal domain"/>
    <property type="match status" value="1"/>
</dbReference>
<evidence type="ECO:0000259" key="7">
    <source>
        <dbReference type="PROSITE" id="PS50109"/>
    </source>
</evidence>
<dbReference type="InterPro" id="IPR050736">
    <property type="entry name" value="Sensor_HK_Regulatory"/>
</dbReference>
<dbReference type="AlphaFoldDB" id="A0AAW9DXR6"/>
<dbReference type="PROSITE" id="PS50109">
    <property type="entry name" value="HIS_KIN"/>
    <property type="match status" value="1"/>
</dbReference>
<keyword evidence="4" id="KW-0808">Transferase</keyword>
<dbReference type="SUPFAM" id="SSF55874">
    <property type="entry name" value="ATPase domain of HSP90 chaperone/DNA topoisomerase II/histidine kinase"/>
    <property type="match status" value="1"/>
</dbReference>
<dbReference type="RefSeq" id="WP_319616048.1">
    <property type="nucleotide sequence ID" value="NZ_JAWXYB010000021.1"/>
</dbReference>
<keyword evidence="5 8" id="KW-0418">Kinase</keyword>
<sequence>MSRRQVTPPIASVLEFYEPTAAETGVSLSEETPDDLVAAFDRTLFQQAVGNLVANAIAHTPGGHVTLQSRREGLSLRIEVADTGRGIPAEHLPYVFNRFYRADRARSSTGGNFGLGLAVVRSIAALHGGRVEIESEVGRGTRVVLVTPLITPPGHLR</sequence>
<dbReference type="FunFam" id="3.30.565.10:FF:000006">
    <property type="entry name" value="Sensor histidine kinase WalK"/>
    <property type="match status" value="1"/>
</dbReference>
<keyword evidence="3" id="KW-0597">Phosphoprotein</keyword>
<dbReference type="EMBL" id="JAWXYB010000021">
    <property type="protein sequence ID" value="MDX5933063.1"/>
    <property type="molecule type" value="Genomic_DNA"/>
</dbReference>
<dbReference type="InterPro" id="IPR036890">
    <property type="entry name" value="HATPase_C_sf"/>
</dbReference>
<dbReference type="SMART" id="SM00387">
    <property type="entry name" value="HATPase_c"/>
    <property type="match status" value="1"/>
</dbReference>
<dbReference type="Proteomes" id="UP001279553">
    <property type="component" value="Unassembled WGS sequence"/>
</dbReference>
<keyword evidence="9" id="KW-1185">Reference proteome</keyword>
<comment type="catalytic activity">
    <reaction evidence="1">
        <text>ATP + protein L-histidine = ADP + protein N-phospho-L-histidine.</text>
        <dbReference type="EC" id="2.7.13.3"/>
    </reaction>
</comment>
<evidence type="ECO:0000256" key="2">
    <source>
        <dbReference type="ARBA" id="ARBA00012438"/>
    </source>
</evidence>
<accession>A0AAW9DXR6</accession>
<evidence type="ECO:0000313" key="9">
    <source>
        <dbReference type="Proteomes" id="UP001279553"/>
    </source>
</evidence>
<dbReference type="CDD" id="cd00075">
    <property type="entry name" value="HATPase"/>
    <property type="match status" value="1"/>
</dbReference>
<evidence type="ECO:0000256" key="5">
    <source>
        <dbReference type="ARBA" id="ARBA00022777"/>
    </source>
</evidence>
<evidence type="ECO:0000256" key="1">
    <source>
        <dbReference type="ARBA" id="ARBA00000085"/>
    </source>
</evidence>
<dbReference type="PANTHER" id="PTHR43711:SF28">
    <property type="entry name" value="SENSOR HISTIDINE KINASE YXDK"/>
    <property type="match status" value="1"/>
</dbReference>
<evidence type="ECO:0000256" key="4">
    <source>
        <dbReference type="ARBA" id="ARBA00022679"/>
    </source>
</evidence>
<protein>
    <recommendedName>
        <fullName evidence="2">histidine kinase</fullName>
        <ecNumber evidence="2">2.7.13.3</ecNumber>
    </recommendedName>
</protein>
<comment type="caution">
    <text evidence="8">The sequence shown here is derived from an EMBL/GenBank/DDBJ whole genome shotgun (WGS) entry which is preliminary data.</text>
</comment>
<dbReference type="InterPro" id="IPR004358">
    <property type="entry name" value="Sig_transdc_His_kin-like_C"/>
</dbReference>
<dbReference type="GO" id="GO:0004673">
    <property type="term" value="F:protein histidine kinase activity"/>
    <property type="evidence" value="ECO:0007669"/>
    <property type="project" value="UniProtKB-EC"/>
</dbReference>